<dbReference type="PROSITE" id="PS01031">
    <property type="entry name" value="SHSP"/>
    <property type="match status" value="1"/>
</dbReference>
<dbReference type="InterPro" id="IPR002068">
    <property type="entry name" value="A-crystallin/Hsp20_dom"/>
</dbReference>
<dbReference type="PANTHER" id="PTHR11527">
    <property type="entry name" value="HEAT-SHOCK PROTEIN 20 FAMILY MEMBER"/>
    <property type="match status" value="1"/>
</dbReference>
<comment type="similarity">
    <text evidence="1 2">Belongs to the small heat shock protein (HSP20) family.</text>
</comment>
<dbReference type="Gene3D" id="2.60.40.790">
    <property type="match status" value="1"/>
</dbReference>
<dbReference type="Pfam" id="PF00011">
    <property type="entry name" value="HSP20"/>
    <property type="match status" value="1"/>
</dbReference>
<organism evidence="4">
    <name type="scientific">uncultured Anaerotruncus sp</name>
    <dbReference type="NCBI Taxonomy" id="905011"/>
    <lineage>
        <taxon>Bacteria</taxon>
        <taxon>Bacillati</taxon>
        <taxon>Bacillota</taxon>
        <taxon>Clostridia</taxon>
        <taxon>Eubacteriales</taxon>
        <taxon>Oscillospiraceae</taxon>
        <taxon>Anaerotruncus</taxon>
        <taxon>environmental samples</taxon>
    </lineage>
</organism>
<dbReference type="CDD" id="cd06471">
    <property type="entry name" value="ACD_LpsHSP_like"/>
    <property type="match status" value="1"/>
</dbReference>
<reference evidence="4" key="1">
    <citation type="submission" date="2015-09" db="EMBL/GenBank/DDBJ databases">
        <authorList>
            <consortium name="Pathogen Informatics"/>
        </authorList>
    </citation>
    <scope>NUCLEOTIDE SEQUENCE</scope>
    <source>
        <strain evidence="4">2789STDY5834896</strain>
    </source>
</reference>
<feature type="domain" description="SHSP" evidence="3">
    <location>
        <begin position="29"/>
        <end position="142"/>
    </location>
</feature>
<dbReference type="AlphaFoldDB" id="A0A1C6JZ44"/>
<proteinExistence type="inferred from homology"/>
<dbReference type="InterPro" id="IPR031107">
    <property type="entry name" value="Small_HSP"/>
</dbReference>
<dbReference type="SUPFAM" id="SSF49764">
    <property type="entry name" value="HSP20-like chaperones"/>
    <property type="match status" value="1"/>
</dbReference>
<evidence type="ECO:0000313" key="4">
    <source>
        <dbReference type="EMBL" id="SCJ87241.1"/>
    </source>
</evidence>
<evidence type="ECO:0000259" key="3">
    <source>
        <dbReference type="PROSITE" id="PS01031"/>
    </source>
</evidence>
<sequence length="142" mass="16281">MSALIPFGRNEHNLFSYLDDMEKSLFGDMGAGFGQFRTDIVDRGDHYLLQAELPGFDKKDLHIDIQGDELCISATHDEKSEEKDDQGRFVRRERRYGSYRRSFDISDIDTAAIDASYQNGILELKLPKKAPVADVRHQIEIK</sequence>
<dbReference type="InterPro" id="IPR008978">
    <property type="entry name" value="HSP20-like_chaperone"/>
</dbReference>
<accession>A0A1C6JZ44</accession>
<evidence type="ECO:0000256" key="2">
    <source>
        <dbReference type="RuleBase" id="RU003616"/>
    </source>
</evidence>
<evidence type="ECO:0000256" key="1">
    <source>
        <dbReference type="PROSITE-ProRule" id="PRU00285"/>
    </source>
</evidence>
<protein>
    <submittedName>
        <fullName evidence="4">T786P28D</fullName>
    </submittedName>
</protein>
<dbReference type="EMBL" id="FMHG01000002">
    <property type="protein sequence ID" value="SCJ87241.1"/>
    <property type="molecule type" value="Genomic_DNA"/>
</dbReference>
<name>A0A1C6JZ44_9FIRM</name>
<gene>
    <name evidence="4" type="ORF">SAMEA3545359_02439</name>
</gene>